<evidence type="ECO:0000313" key="2">
    <source>
        <dbReference type="EMBL" id="CAF1229039.1"/>
    </source>
</evidence>
<evidence type="ECO:0000313" key="3">
    <source>
        <dbReference type="Proteomes" id="UP000663854"/>
    </source>
</evidence>
<keyword evidence="4" id="KW-1185">Reference proteome</keyword>
<accession>A0A814GKD2</accession>
<sequence length="121" mass="14045">MFDSYHYDPYLLSSTCPYSCGLVQFALRIGGTIDPEFLSQCQIMDPKFQKAVDELKPIPLKFETPSDHYDYQADIYLDMDASNAANFYNSWDFNEYNSWLGSTDPWHLMDNVDNDIIIDCI</sequence>
<evidence type="ECO:0000313" key="4">
    <source>
        <dbReference type="Proteomes" id="UP000663870"/>
    </source>
</evidence>
<evidence type="ECO:0000313" key="1">
    <source>
        <dbReference type="EMBL" id="CAF0997639.1"/>
    </source>
</evidence>
<dbReference type="Proteomes" id="UP000663870">
    <property type="component" value="Unassembled WGS sequence"/>
</dbReference>
<reference evidence="1" key="1">
    <citation type="submission" date="2021-02" db="EMBL/GenBank/DDBJ databases">
        <authorList>
            <person name="Nowell W R."/>
        </authorList>
    </citation>
    <scope>NUCLEOTIDE SEQUENCE</scope>
</reference>
<protein>
    <submittedName>
        <fullName evidence="1">Uncharacterized protein</fullName>
    </submittedName>
</protein>
<dbReference type="Proteomes" id="UP000663854">
    <property type="component" value="Unassembled WGS sequence"/>
</dbReference>
<gene>
    <name evidence="2" type="ORF">JXQ802_LOCUS25843</name>
    <name evidence="1" type="ORF">PYM288_LOCUS14446</name>
</gene>
<name>A0A814GKD2_9BILA</name>
<dbReference type="EMBL" id="CAJNOH010000317">
    <property type="protein sequence ID" value="CAF0997639.1"/>
    <property type="molecule type" value="Genomic_DNA"/>
</dbReference>
<organism evidence="1 3">
    <name type="scientific">Rotaria sordida</name>
    <dbReference type="NCBI Taxonomy" id="392033"/>
    <lineage>
        <taxon>Eukaryota</taxon>
        <taxon>Metazoa</taxon>
        <taxon>Spiralia</taxon>
        <taxon>Gnathifera</taxon>
        <taxon>Rotifera</taxon>
        <taxon>Eurotatoria</taxon>
        <taxon>Bdelloidea</taxon>
        <taxon>Philodinida</taxon>
        <taxon>Philodinidae</taxon>
        <taxon>Rotaria</taxon>
    </lineage>
</organism>
<proteinExistence type="predicted"/>
<dbReference type="AlphaFoldDB" id="A0A814GKD2"/>
<dbReference type="EMBL" id="CAJNOL010000885">
    <property type="protein sequence ID" value="CAF1229039.1"/>
    <property type="molecule type" value="Genomic_DNA"/>
</dbReference>
<comment type="caution">
    <text evidence="1">The sequence shown here is derived from an EMBL/GenBank/DDBJ whole genome shotgun (WGS) entry which is preliminary data.</text>
</comment>